<dbReference type="EMBL" id="UYRV01121456">
    <property type="protein sequence ID" value="VDN32794.1"/>
    <property type="molecule type" value="Genomic_DNA"/>
</dbReference>
<reference evidence="2 3" key="1">
    <citation type="submission" date="2018-11" db="EMBL/GenBank/DDBJ databases">
        <authorList>
            <consortium name="Pathogen Informatics"/>
        </authorList>
    </citation>
    <scope>NUCLEOTIDE SEQUENCE [LARGE SCALE GENOMIC DNA]</scope>
</reference>
<feature type="region of interest" description="Disordered" evidence="1">
    <location>
        <begin position="1"/>
        <end position="62"/>
    </location>
</feature>
<gene>
    <name evidence="2" type="ORF">CGOC_LOCUS12206</name>
</gene>
<evidence type="ECO:0000313" key="3">
    <source>
        <dbReference type="Proteomes" id="UP000271889"/>
    </source>
</evidence>
<evidence type="ECO:0000256" key="1">
    <source>
        <dbReference type="SAM" id="MobiDB-lite"/>
    </source>
</evidence>
<feature type="compositionally biased region" description="Basic and acidic residues" evidence="1">
    <location>
        <begin position="25"/>
        <end position="38"/>
    </location>
</feature>
<keyword evidence="3" id="KW-1185">Reference proteome</keyword>
<dbReference type="AlphaFoldDB" id="A0A3P7MSV7"/>
<proteinExistence type="predicted"/>
<protein>
    <submittedName>
        <fullName evidence="2">Uncharacterized protein</fullName>
    </submittedName>
</protein>
<accession>A0A3P7MSV7</accession>
<name>A0A3P7MSV7_CYLGO</name>
<dbReference type="Proteomes" id="UP000271889">
    <property type="component" value="Unassembled WGS sequence"/>
</dbReference>
<feature type="non-terminal residue" evidence="2">
    <location>
        <position position="62"/>
    </location>
</feature>
<organism evidence="2 3">
    <name type="scientific">Cylicostephanus goldi</name>
    <name type="common">Nematode worm</name>
    <dbReference type="NCBI Taxonomy" id="71465"/>
    <lineage>
        <taxon>Eukaryota</taxon>
        <taxon>Metazoa</taxon>
        <taxon>Ecdysozoa</taxon>
        <taxon>Nematoda</taxon>
        <taxon>Chromadorea</taxon>
        <taxon>Rhabditida</taxon>
        <taxon>Rhabditina</taxon>
        <taxon>Rhabditomorpha</taxon>
        <taxon>Strongyloidea</taxon>
        <taxon>Strongylidae</taxon>
        <taxon>Cylicostephanus</taxon>
    </lineage>
</organism>
<feature type="compositionally biased region" description="Low complexity" evidence="1">
    <location>
        <begin position="48"/>
        <end position="62"/>
    </location>
</feature>
<sequence>MEPYTVSPIPSLPDLDGLFGTSPPRGERDHRAETDGTRQLHPSADGEFSPQPFQPSLSPICI</sequence>
<evidence type="ECO:0000313" key="2">
    <source>
        <dbReference type="EMBL" id="VDN32794.1"/>
    </source>
</evidence>